<dbReference type="PANTHER" id="PTHR10791:SF44">
    <property type="entry name" value="BIDIRECTIONAL SUGAR TRANSPORTER SWEET1"/>
    <property type="match status" value="1"/>
</dbReference>
<keyword evidence="7 9" id="KW-1133">Transmembrane helix</keyword>
<feature type="transmembrane region" description="Helical" evidence="9">
    <location>
        <begin position="39"/>
        <end position="59"/>
    </location>
</feature>
<gene>
    <name evidence="10" type="ORF">FRX31_027079</name>
</gene>
<keyword evidence="6" id="KW-0677">Repeat</keyword>
<dbReference type="EMBL" id="JABWDY010033574">
    <property type="protein sequence ID" value="KAF5183334.1"/>
    <property type="molecule type" value="Genomic_DNA"/>
</dbReference>
<dbReference type="OrthoDB" id="409725at2759"/>
<dbReference type="AlphaFoldDB" id="A0A7J6VE13"/>
<dbReference type="InterPro" id="IPR047664">
    <property type="entry name" value="SWEET"/>
</dbReference>
<dbReference type="GO" id="GO:0016020">
    <property type="term" value="C:membrane"/>
    <property type="evidence" value="ECO:0007669"/>
    <property type="project" value="InterPro"/>
</dbReference>
<evidence type="ECO:0000256" key="4">
    <source>
        <dbReference type="ARBA" id="ARBA00022597"/>
    </source>
</evidence>
<keyword evidence="4 10" id="KW-0762">Sugar transport</keyword>
<evidence type="ECO:0000256" key="1">
    <source>
        <dbReference type="ARBA" id="ARBA00004127"/>
    </source>
</evidence>
<dbReference type="PANTHER" id="PTHR10791">
    <property type="entry name" value="RAG1-ACTIVATING PROTEIN 1"/>
    <property type="match status" value="1"/>
</dbReference>
<evidence type="ECO:0000256" key="3">
    <source>
        <dbReference type="ARBA" id="ARBA00022448"/>
    </source>
</evidence>
<evidence type="ECO:0000256" key="8">
    <source>
        <dbReference type="ARBA" id="ARBA00023136"/>
    </source>
</evidence>
<dbReference type="Pfam" id="PF03083">
    <property type="entry name" value="MtN3_slv"/>
    <property type="match status" value="1"/>
</dbReference>
<dbReference type="Gene3D" id="1.20.1280.290">
    <property type="match status" value="1"/>
</dbReference>
<keyword evidence="11" id="KW-1185">Reference proteome</keyword>
<accession>A0A7J6VE13</accession>
<evidence type="ECO:0000256" key="2">
    <source>
        <dbReference type="ARBA" id="ARBA00007809"/>
    </source>
</evidence>
<evidence type="ECO:0000256" key="7">
    <source>
        <dbReference type="ARBA" id="ARBA00022989"/>
    </source>
</evidence>
<dbReference type="GO" id="GO:0051119">
    <property type="term" value="F:sugar transmembrane transporter activity"/>
    <property type="evidence" value="ECO:0007669"/>
    <property type="project" value="InterPro"/>
</dbReference>
<keyword evidence="3" id="KW-0813">Transport</keyword>
<dbReference type="GO" id="GO:0012505">
    <property type="term" value="C:endomembrane system"/>
    <property type="evidence" value="ECO:0007669"/>
    <property type="project" value="UniProtKB-SubCell"/>
</dbReference>
<dbReference type="Proteomes" id="UP000554482">
    <property type="component" value="Unassembled WGS sequence"/>
</dbReference>
<evidence type="ECO:0000256" key="6">
    <source>
        <dbReference type="ARBA" id="ARBA00022737"/>
    </source>
</evidence>
<evidence type="ECO:0000313" key="11">
    <source>
        <dbReference type="Proteomes" id="UP000554482"/>
    </source>
</evidence>
<sequence length="69" mass="7848">MDILHFVFGVLGNAAALFLFLAPVITFRRILKSKSTEQFSGIPYTMTLLNCLLSAWYYYYLILVSSSFA</sequence>
<feature type="transmembrane region" description="Helical" evidence="9">
    <location>
        <begin position="6"/>
        <end position="27"/>
    </location>
</feature>
<keyword evidence="5 9" id="KW-0812">Transmembrane</keyword>
<comment type="similarity">
    <text evidence="2">Belongs to the SWEET sugar transporter family.</text>
</comment>
<dbReference type="InterPro" id="IPR004316">
    <property type="entry name" value="SWEET_rpt"/>
</dbReference>
<comment type="subcellular location">
    <subcellularLocation>
        <location evidence="1">Endomembrane system</location>
        <topology evidence="1">Multi-pass membrane protein</topology>
    </subcellularLocation>
</comment>
<organism evidence="10 11">
    <name type="scientific">Thalictrum thalictroides</name>
    <name type="common">Rue-anemone</name>
    <name type="synonym">Anemone thalictroides</name>
    <dbReference type="NCBI Taxonomy" id="46969"/>
    <lineage>
        <taxon>Eukaryota</taxon>
        <taxon>Viridiplantae</taxon>
        <taxon>Streptophyta</taxon>
        <taxon>Embryophyta</taxon>
        <taxon>Tracheophyta</taxon>
        <taxon>Spermatophyta</taxon>
        <taxon>Magnoliopsida</taxon>
        <taxon>Ranunculales</taxon>
        <taxon>Ranunculaceae</taxon>
        <taxon>Thalictroideae</taxon>
        <taxon>Thalictrum</taxon>
    </lineage>
</organism>
<proteinExistence type="inferred from homology"/>
<evidence type="ECO:0000256" key="9">
    <source>
        <dbReference type="SAM" id="Phobius"/>
    </source>
</evidence>
<reference evidence="10 11" key="1">
    <citation type="submission" date="2020-06" db="EMBL/GenBank/DDBJ databases">
        <title>Transcriptomic and genomic resources for Thalictrum thalictroides and T. hernandezii: Facilitating candidate gene discovery in an emerging model plant lineage.</title>
        <authorList>
            <person name="Arias T."/>
            <person name="Riano-Pachon D.M."/>
            <person name="Di Stilio V.S."/>
        </authorList>
    </citation>
    <scope>NUCLEOTIDE SEQUENCE [LARGE SCALE GENOMIC DNA]</scope>
    <source>
        <strain evidence="11">cv. WT478/WT964</strain>
        <tissue evidence="10">Leaves</tissue>
    </source>
</reference>
<comment type="caution">
    <text evidence="10">The sequence shown here is derived from an EMBL/GenBank/DDBJ whole genome shotgun (WGS) entry which is preliminary data.</text>
</comment>
<evidence type="ECO:0000256" key="5">
    <source>
        <dbReference type="ARBA" id="ARBA00022692"/>
    </source>
</evidence>
<protein>
    <submittedName>
        <fullName evidence="10">Bidirectional sugar transporter sweet</fullName>
    </submittedName>
</protein>
<evidence type="ECO:0000313" key="10">
    <source>
        <dbReference type="EMBL" id="KAF5183334.1"/>
    </source>
</evidence>
<name>A0A7J6VE13_THATH</name>
<keyword evidence="8 9" id="KW-0472">Membrane</keyword>